<accession>A0A1W5DEH3</accession>
<dbReference type="AlphaFoldDB" id="A0A1W5DEH3"/>
<dbReference type="EMBL" id="FWEW01003840">
    <property type="protein sequence ID" value="SLM41385.1"/>
    <property type="molecule type" value="Genomic_DNA"/>
</dbReference>
<organism evidence="2 3">
    <name type="scientific">Lasallia pustulata</name>
    <dbReference type="NCBI Taxonomy" id="136370"/>
    <lineage>
        <taxon>Eukaryota</taxon>
        <taxon>Fungi</taxon>
        <taxon>Dikarya</taxon>
        <taxon>Ascomycota</taxon>
        <taxon>Pezizomycotina</taxon>
        <taxon>Lecanoromycetes</taxon>
        <taxon>OSLEUM clade</taxon>
        <taxon>Umbilicariomycetidae</taxon>
        <taxon>Umbilicariales</taxon>
        <taxon>Umbilicariaceae</taxon>
        <taxon>Lasallia</taxon>
    </lineage>
</organism>
<name>A0A1W5DEH3_9LECA</name>
<feature type="region of interest" description="Disordered" evidence="1">
    <location>
        <begin position="345"/>
        <end position="381"/>
    </location>
</feature>
<proteinExistence type="predicted"/>
<evidence type="ECO:0000256" key="1">
    <source>
        <dbReference type="SAM" id="MobiDB-lite"/>
    </source>
</evidence>
<feature type="region of interest" description="Disordered" evidence="1">
    <location>
        <begin position="1"/>
        <end position="100"/>
    </location>
</feature>
<sequence>MAQPQQQYHPPAFSAPQPTPSPHPGAYLPPNKRPRLSPNPQSPYSSPSMANIALPPFNSPYYGGQPAGPYHAMDQSLNPPTSAGTPVGAMGPPSRPVDKPTDMNELTDVLLGSGVDLKEEEAALVNRYNNASQPQTISSFPSNPATFFNSSGLQGSSAVPYTAAHSFNTLSQNAPGDRNTFYGAGTFNQPATHYQSAEDIAEEQRKKALRRKNEIRQHHLNEPFLMASTVIRHLNKHSQSMQVTVPQHGLYSNPHSQRVQEVVVSGPDKNEVMVALKNQDLLYLDSPLVELLTLLSLATEERMRTLVEDSATLAKGRRLGSHGVVPSDLVDLAIGSGTAESVTELLTPGNSAVSPKSNPLKRSYSESNKLPTPISEGSKTPTTTVAFPNLVAQTLRKLSQAERAAEEARLAKRARRKASGTVSGEGGKGDPASLGISAPGTPSGLLGERAPDVEVKKGITKKEAKRQAEAKATEAQQHAATNKTMNMALGLGGGALFGGKTISWLAGKGDQSSRSGFPVPPRVNTSNKGESRNPAQAGSSGAGGQLPSGKRKFGDFREDKETGAGIQLRDLVSVLEADGKEKKALARAYSKLGLRD</sequence>
<feature type="compositionally biased region" description="Polar residues" evidence="1">
    <location>
        <begin position="348"/>
        <end position="357"/>
    </location>
</feature>
<reference evidence="3" key="1">
    <citation type="submission" date="2017-03" db="EMBL/GenBank/DDBJ databases">
        <authorList>
            <person name="Sharma R."/>
            <person name="Thines M."/>
        </authorList>
    </citation>
    <scope>NUCLEOTIDE SEQUENCE [LARGE SCALE GENOMIC DNA]</scope>
</reference>
<feature type="compositionally biased region" description="Low complexity" evidence="1">
    <location>
        <begin position="38"/>
        <end position="48"/>
    </location>
</feature>
<feature type="compositionally biased region" description="Basic and acidic residues" evidence="1">
    <location>
        <begin position="449"/>
        <end position="472"/>
    </location>
</feature>
<evidence type="ECO:0000313" key="3">
    <source>
        <dbReference type="Proteomes" id="UP000192927"/>
    </source>
</evidence>
<dbReference type="Proteomes" id="UP000192927">
    <property type="component" value="Unassembled WGS sequence"/>
</dbReference>
<feature type="region of interest" description="Disordered" evidence="1">
    <location>
        <begin position="507"/>
        <end position="560"/>
    </location>
</feature>
<feature type="compositionally biased region" description="Polar residues" evidence="1">
    <location>
        <begin position="365"/>
        <end position="381"/>
    </location>
</feature>
<feature type="compositionally biased region" description="Polar residues" evidence="1">
    <location>
        <begin position="75"/>
        <end position="84"/>
    </location>
</feature>
<protein>
    <submittedName>
        <fullName evidence="2">Uncharacterized protein</fullName>
    </submittedName>
</protein>
<evidence type="ECO:0000313" key="2">
    <source>
        <dbReference type="EMBL" id="SLM41385.1"/>
    </source>
</evidence>
<keyword evidence="3" id="KW-1185">Reference proteome</keyword>
<feature type="region of interest" description="Disordered" evidence="1">
    <location>
        <begin position="406"/>
        <end position="481"/>
    </location>
</feature>